<protein>
    <submittedName>
        <fullName evidence="2">Putative crack-9 aae</fullName>
    </submittedName>
</protein>
<proteinExistence type="predicted"/>
<dbReference type="InterPro" id="IPR013083">
    <property type="entry name" value="Znf_RING/FYVE/PHD"/>
</dbReference>
<reference evidence="2 3" key="1">
    <citation type="journal article" date="2015" name="Genome Biol. Evol.">
        <title>The genome of winter moth (Operophtera brumata) provides a genomic perspective on sexual dimorphism and phenology.</title>
        <authorList>
            <person name="Derks M.F."/>
            <person name="Smit S."/>
            <person name="Salis L."/>
            <person name="Schijlen E."/>
            <person name="Bossers A."/>
            <person name="Mateman C."/>
            <person name="Pijl A.S."/>
            <person name="de Ridder D."/>
            <person name="Groenen M.A."/>
            <person name="Visser M.E."/>
            <person name="Megens H.J."/>
        </authorList>
    </citation>
    <scope>NUCLEOTIDE SEQUENCE [LARGE SCALE GENOMIC DNA]</scope>
    <source>
        <strain evidence="2">WM2013NL</strain>
        <tissue evidence="2">Head and thorax</tissue>
    </source>
</reference>
<name>A0A0L7KWX2_OPEBR</name>
<dbReference type="Gene3D" id="3.30.40.10">
    <property type="entry name" value="Zinc/RING finger domain, C3HC4 (zinc finger)"/>
    <property type="match status" value="1"/>
</dbReference>
<accession>A0A0L7KWX2</accession>
<feature type="coiled-coil region" evidence="1">
    <location>
        <begin position="106"/>
        <end position="133"/>
    </location>
</feature>
<keyword evidence="1" id="KW-0175">Coiled coil</keyword>
<dbReference type="SUPFAM" id="SSF57903">
    <property type="entry name" value="FYVE/PHD zinc finger"/>
    <property type="match status" value="1"/>
</dbReference>
<comment type="caution">
    <text evidence="2">The sequence shown here is derived from an EMBL/GenBank/DDBJ whole genome shotgun (WGS) entry which is preliminary data.</text>
</comment>
<evidence type="ECO:0000256" key="1">
    <source>
        <dbReference type="SAM" id="Coils"/>
    </source>
</evidence>
<evidence type="ECO:0000313" key="2">
    <source>
        <dbReference type="EMBL" id="KOB67554.1"/>
    </source>
</evidence>
<evidence type="ECO:0000313" key="3">
    <source>
        <dbReference type="Proteomes" id="UP000037510"/>
    </source>
</evidence>
<gene>
    <name evidence="2" type="ORF">OBRU01_19625</name>
</gene>
<dbReference type="InterPro" id="IPR011011">
    <property type="entry name" value="Znf_FYVE_PHD"/>
</dbReference>
<dbReference type="EMBL" id="JTDY01004956">
    <property type="protein sequence ID" value="KOB67554.1"/>
    <property type="molecule type" value="Genomic_DNA"/>
</dbReference>
<dbReference type="AlphaFoldDB" id="A0A0L7KWX2"/>
<sequence length="148" mass="16581">MPNKKCVKCKKNITKKGPGIECSRCDKVVHADPACSKLSNKQLNTIRNSPGIEWSCEECLQNLSRRSSFVIPDDDGDDEESDSGTVVNAQNMDTRKLVQDISRELKKTFRAELGNLESSLEFLSDQITTMEQSLKKQDTPIREPSAMT</sequence>
<organism evidence="2 3">
    <name type="scientific">Operophtera brumata</name>
    <name type="common">Winter moth</name>
    <name type="synonym">Phalaena brumata</name>
    <dbReference type="NCBI Taxonomy" id="104452"/>
    <lineage>
        <taxon>Eukaryota</taxon>
        <taxon>Metazoa</taxon>
        <taxon>Ecdysozoa</taxon>
        <taxon>Arthropoda</taxon>
        <taxon>Hexapoda</taxon>
        <taxon>Insecta</taxon>
        <taxon>Pterygota</taxon>
        <taxon>Neoptera</taxon>
        <taxon>Endopterygota</taxon>
        <taxon>Lepidoptera</taxon>
        <taxon>Glossata</taxon>
        <taxon>Ditrysia</taxon>
        <taxon>Geometroidea</taxon>
        <taxon>Geometridae</taxon>
        <taxon>Larentiinae</taxon>
        <taxon>Operophtera</taxon>
    </lineage>
</organism>
<dbReference type="Proteomes" id="UP000037510">
    <property type="component" value="Unassembled WGS sequence"/>
</dbReference>
<keyword evidence="3" id="KW-1185">Reference proteome</keyword>